<organism evidence="3 4">
    <name type="scientific">Linnemannia exigua</name>
    <dbReference type="NCBI Taxonomy" id="604196"/>
    <lineage>
        <taxon>Eukaryota</taxon>
        <taxon>Fungi</taxon>
        <taxon>Fungi incertae sedis</taxon>
        <taxon>Mucoromycota</taxon>
        <taxon>Mortierellomycotina</taxon>
        <taxon>Mortierellomycetes</taxon>
        <taxon>Mortierellales</taxon>
        <taxon>Mortierellaceae</taxon>
        <taxon>Linnemannia</taxon>
    </lineage>
</organism>
<dbReference type="GO" id="GO:0015074">
    <property type="term" value="P:DNA integration"/>
    <property type="evidence" value="ECO:0007669"/>
    <property type="project" value="InterPro"/>
</dbReference>
<sequence length="188" mass="21103">MQSTDSPSIDADPAATSFSHSSRVNEALVAAAQATESHRYSRKTRVNYKGHVERVLKYASELEDPGWKTAFIAISMHTPTVLLAFIASKCSQSGYSFKTAEGIRSALKQYFEVTFGCQGDTWHCDEHNNWSGNPVFEATFNNYYRSLKNRDGRSGVSKQSLAASYSDMVRLMEHLQDRRTIEKMTEGL</sequence>
<feature type="region of interest" description="Disordered" evidence="1">
    <location>
        <begin position="1"/>
        <end position="20"/>
    </location>
</feature>
<accession>A0AAD4CZL4</accession>
<comment type="caution">
    <text evidence="3">The sequence shown here is derived from an EMBL/GenBank/DDBJ whole genome shotgun (WGS) entry which is preliminary data.</text>
</comment>
<evidence type="ECO:0000313" key="4">
    <source>
        <dbReference type="Proteomes" id="UP001194580"/>
    </source>
</evidence>
<gene>
    <name evidence="3" type="ORF">BGZ95_008449</name>
</gene>
<dbReference type="Pfam" id="PF02899">
    <property type="entry name" value="Phage_int_SAM_1"/>
    <property type="match status" value="1"/>
</dbReference>
<proteinExistence type="predicted"/>
<reference evidence="3" key="1">
    <citation type="journal article" date="2020" name="Fungal Divers.">
        <title>Resolving the Mortierellaceae phylogeny through synthesis of multi-gene phylogenetics and phylogenomics.</title>
        <authorList>
            <person name="Vandepol N."/>
            <person name="Liber J."/>
            <person name="Desiro A."/>
            <person name="Na H."/>
            <person name="Kennedy M."/>
            <person name="Barry K."/>
            <person name="Grigoriev I.V."/>
            <person name="Miller A.N."/>
            <person name="O'Donnell K."/>
            <person name="Stajich J.E."/>
            <person name="Bonito G."/>
        </authorList>
    </citation>
    <scope>NUCLEOTIDE SEQUENCE</scope>
    <source>
        <strain evidence="3">NRRL 28262</strain>
    </source>
</reference>
<dbReference type="EMBL" id="JAAAIL010004446">
    <property type="protein sequence ID" value="KAG0247755.1"/>
    <property type="molecule type" value="Genomic_DNA"/>
</dbReference>
<dbReference type="GO" id="GO:0003677">
    <property type="term" value="F:DNA binding"/>
    <property type="evidence" value="ECO:0007669"/>
    <property type="project" value="InterPro"/>
</dbReference>
<evidence type="ECO:0000256" key="1">
    <source>
        <dbReference type="SAM" id="MobiDB-lite"/>
    </source>
</evidence>
<keyword evidence="4" id="KW-1185">Reference proteome</keyword>
<dbReference type="InterPro" id="IPR004107">
    <property type="entry name" value="Integrase_SAM-like_N"/>
</dbReference>
<feature type="domain" description="Integrase SAM-like N-terminal" evidence="2">
    <location>
        <begin position="39"/>
        <end position="112"/>
    </location>
</feature>
<dbReference type="AlphaFoldDB" id="A0AAD4CZL4"/>
<dbReference type="Proteomes" id="UP001194580">
    <property type="component" value="Unassembled WGS sequence"/>
</dbReference>
<evidence type="ECO:0000259" key="2">
    <source>
        <dbReference type="Pfam" id="PF02899"/>
    </source>
</evidence>
<name>A0AAD4CZL4_9FUNG</name>
<feature type="non-terminal residue" evidence="3">
    <location>
        <position position="188"/>
    </location>
</feature>
<evidence type="ECO:0000313" key="3">
    <source>
        <dbReference type="EMBL" id="KAG0247755.1"/>
    </source>
</evidence>
<protein>
    <recommendedName>
        <fullName evidence="2">Integrase SAM-like N-terminal domain-containing protein</fullName>
    </recommendedName>
</protein>